<name>A0A7H0HCH2_9BURK</name>
<dbReference type="InterPro" id="IPR008441">
    <property type="entry name" value="AfumC-like_glycosyl_Trfase"/>
</dbReference>
<dbReference type="GO" id="GO:0000030">
    <property type="term" value="F:mannosyltransferase activity"/>
    <property type="evidence" value="ECO:0007669"/>
    <property type="project" value="TreeGrafter"/>
</dbReference>
<dbReference type="Pfam" id="PF05704">
    <property type="entry name" value="Caps_synth"/>
    <property type="match status" value="1"/>
</dbReference>
<dbReference type="RefSeq" id="WP_187735230.1">
    <property type="nucleotide sequence ID" value="NZ_CP060790.1"/>
</dbReference>
<gene>
    <name evidence="1" type="ORF">H9L24_14345</name>
</gene>
<keyword evidence="2" id="KW-1185">Reference proteome</keyword>
<dbReference type="InterPro" id="IPR051706">
    <property type="entry name" value="Glycosyltransferase_domain"/>
</dbReference>
<accession>A0A7H0HCH2</accession>
<dbReference type="InterPro" id="IPR029044">
    <property type="entry name" value="Nucleotide-diphossugar_trans"/>
</dbReference>
<reference evidence="1 2" key="1">
    <citation type="submission" date="2020-08" db="EMBL/GenBank/DDBJ databases">
        <title>Genome sequence of Acidovorax monticola KACC 19171T.</title>
        <authorList>
            <person name="Hyun D.-W."/>
            <person name="Bae J.-W."/>
        </authorList>
    </citation>
    <scope>NUCLEOTIDE SEQUENCE [LARGE SCALE GENOMIC DNA]</scope>
    <source>
        <strain evidence="1 2">KACC 19171</strain>
    </source>
</reference>
<dbReference type="KEGG" id="amon:H9L24_14345"/>
<sequence>MPQHIPAFALRLAYRLLTLFKPPGATRYTAPPHTVAFSGAPAGQAAPADTGPIPPTIWTYWNADTPEPLVRQCIDNWKAHCPGFQVHVLNARNVGDFVAPGDLPPAFASLHPTKQSDWLRLYVVHRFGGYWLDATILLTRPLDWMDAQRRAGGAEFTGFYLDGFTQDAGHPVVESWAFGAPAGSAFMAAWQREFHHALVEAGTEDYLARLRQQEDGAAVLQGIADPAYLLIHVAAQRVLRRPNGFRLSLFRAEDTAFFYQHALWWKWYLLYPRLCLVPGEPEPAPLIKLRGGERRHFAQMFTQHGDAVPGSIWQRACAGVPGLSARP</sequence>
<dbReference type="GO" id="GO:0051999">
    <property type="term" value="P:mannosyl-inositol phosphorylceramide biosynthetic process"/>
    <property type="evidence" value="ECO:0007669"/>
    <property type="project" value="TreeGrafter"/>
</dbReference>
<dbReference type="PANTHER" id="PTHR32385:SF15">
    <property type="entry name" value="INOSITOL PHOSPHOCERAMIDE MANNOSYLTRANSFERASE 1"/>
    <property type="match status" value="1"/>
</dbReference>
<proteinExistence type="predicted"/>
<organism evidence="1 2">
    <name type="scientific">Paenacidovorax monticola</name>
    <dbReference type="NCBI Taxonomy" id="1926868"/>
    <lineage>
        <taxon>Bacteria</taxon>
        <taxon>Pseudomonadati</taxon>
        <taxon>Pseudomonadota</taxon>
        <taxon>Betaproteobacteria</taxon>
        <taxon>Burkholderiales</taxon>
        <taxon>Comamonadaceae</taxon>
        <taxon>Paenacidovorax</taxon>
    </lineage>
</organism>
<protein>
    <submittedName>
        <fullName evidence="1">Capsular biosynthesis protein</fullName>
    </submittedName>
</protein>
<dbReference type="GO" id="GO:0016020">
    <property type="term" value="C:membrane"/>
    <property type="evidence" value="ECO:0007669"/>
    <property type="project" value="GOC"/>
</dbReference>
<dbReference type="Proteomes" id="UP000516057">
    <property type="component" value="Chromosome"/>
</dbReference>
<dbReference type="SUPFAM" id="SSF53448">
    <property type="entry name" value="Nucleotide-diphospho-sugar transferases"/>
    <property type="match status" value="1"/>
</dbReference>
<evidence type="ECO:0000313" key="1">
    <source>
        <dbReference type="EMBL" id="QNP58238.1"/>
    </source>
</evidence>
<dbReference type="Gene3D" id="3.90.550.20">
    <property type="match status" value="1"/>
</dbReference>
<dbReference type="AlphaFoldDB" id="A0A7H0HCH2"/>
<dbReference type="PANTHER" id="PTHR32385">
    <property type="entry name" value="MANNOSYL PHOSPHORYLINOSITOL CERAMIDE SYNTHASE"/>
    <property type="match status" value="1"/>
</dbReference>
<dbReference type="EMBL" id="CP060790">
    <property type="protein sequence ID" value="QNP58238.1"/>
    <property type="molecule type" value="Genomic_DNA"/>
</dbReference>
<evidence type="ECO:0000313" key="2">
    <source>
        <dbReference type="Proteomes" id="UP000516057"/>
    </source>
</evidence>